<evidence type="ECO:0000313" key="7">
    <source>
        <dbReference type="EMBL" id="OJZ68979.1"/>
    </source>
</evidence>
<accession>A0A1Q4HN71</accession>
<dbReference type="SUPFAM" id="SSF46689">
    <property type="entry name" value="Homeodomain-like"/>
    <property type="match status" value="1"/>
</dbReference>
<dbReference type="EMBL" id="MPNT01000031">
    <property type="protein sequence ID" value="OJZ68979.1"/>
    <property type="molecule type" value="Genomic_DNA"/>
</dbReference>
<evidence type="ECO:0000256" key="4">
    <source>
        <dbReference type="PROSITE-ProRule" id="PRU00335"/>
    </source>
</evidence>
<dbReference type="Pfam" id="PF00440">
    <property type="entry name" value="TetR_N"/>
    <property type="match status" value="1"/>
</dbReference>
<dbReference type="GO" id="GO:0003700">
    <property type="term" value="F:DNA-binding transcription factor activity"/>
    <property type="evidence" value="ECO:0007669"/>
    <property type="project" value="TreeGrafter"/>
</dbReference>
<dbReference type="PANTHER" id="PTHR30055:SF234">
    <property type="entry name" value="HTH-TYPE TRANSCRIPTIONAL REGULATOR BETI"/>
    <property type="match status" value="1"/>
</dbReference>
<feature type="DNA-binding region" description="H-T-H motif" evidence="4">
    <location>
        <begin position="37"/>
        <end position="56"/>
    </location>
</feature>
<evidence type="ECO:0000256" key="2">
    <source>
        <dbReference type="ARBA" id="ARBA00023125"/>
    </source>
</evidence>
<feature type="region of interest" description="Disordered" evidence="5">
    <location>
        <begin position="201"/>
        <end position="221"/>
    </location>
</feature>
<keyword evidence="3" id="KW-0804">Transcription</keyword>
<dbReference type="Pfam" id="PF17754">
    <property type="entry name" value="TetR_C_14"/>
    <property type="match status" value="1"/>
</dbReference>
<dbReference type="Gene3D" id="1.10.10.60">
    <property type="entry name" value="Homeodomain-like"/>
    <property type="match status" value="1"/>
</dbReference>
<reference evidence="7 8" key="1">
    <citation type="submission" date="2016-11" db="EMBL/GenBank/DDBJ databases">
        <title>Genome sequences of unsequenced Mycobacteria.</title>
        <authorList>
            <person name="Greninger A.L."/>
            <person name="Fang F."/>
            <person name="Jerome K.R."/>
        </authorList>
    </citation>
    <scope>NUCLEOTIDE SEQUENCE [LARGE SCALE GENOMIC DNA]</scope>
    <source>
        <strain evidence="7 8">M11</strain>
    </source>
</reference>
<keyword evidence="8" id="KW-1185">Reference proteome</keyword>
<dbReference type="InterPro" id="IPR050109">
    <property type="entry name" value="HTH-type_TetR-like_transc_reg"/>
</dbReference>
<dbReference type="Proteomes" id="UP000186438">
    <property type="component" value="Unassembled WGS sequence"/>
</dbReference>
<evidence type="ECO:0000256" key="3">
    <source>
        <dbReference type="ARBA" id="ARBA00023163"/>
    </source>
</evidence>
<proteinExistence type="predicted"/>
<dbReference type="RefSeq" id="WP_073879054.1">
    <property type="nucleotide sequence ID" value="NZ_MPNT01000031.1"/>
</dbReference>
<dbReference type="InterPro" id="IPR001647">
    <property type="entry name" value="HTH_TetR"/>
</dbReference>
<protein>
    <recommendedName>
        <fullName evidence="6">HTH tetR-type domain-containing protein</fullName>
    </recommendedName>
</protein>
<feature type="domain" description="HTH tetR-type" evidence="6">
    <location>
        <begin position="14"/>
        <end position="74"/>
    </location>
</feature>
<keyword evidence="1" id="KW-0805">Transcription regulation</keyword>
<organism evidence="7 8">
    <name type="scientific">Mycobacterium paraffinicum</name>
    <dbReference type="NCBI Taxonomy" id="53378"/>
    <lineage>
        <taxon>Bacteria</taxon>
        <taxon>Bacillati</taxon>
        <taxon>Actinomycetota</taxon>
        <taxon>Actinomycetes</taxon>
        <taxon>Mycobacteriales</taxon>
        <taxon>Mycobacteriaceae</taxon>
        <taxon>Mycobacterium</taxon>
    </lineage>
</organism>
<feature type="compositionally biased region" description="Basic residues" evidence="5">
    <location>
        <begin position="211"/>
        <end position="221"/>
    </location>
</feature>
<name>A0A1Q4HN71_9MYCO</name>
<dbReference type="STRING" id="53378.BRW65_24175"/>
<evidence type="ECO:0000256" key="1">
    <source>
        <dbReference type="ARBA" id="ARBA00023015"/>
    </source>
</evidence>
<dbReference type="PROSITE" id="PS50977">
    <property type="entry name" value="HTH_TETR_2"/>
    <property type="match status" value="1"/>
</dbReference>
<comment type="caution">
    <text evidence="7">The sequence shown here is derived from an EMBL/GenBank/DDBJ whole genome shotgun (WGS) entry which is preliminary data.</text>
</comment>
<dbReference type="PANTHER" id="PTHR30055">
    <property type="entry name" value="HTH-TYPE TRANSCRIPTIONAL REGULATOR RUTR"/>
    <property type="match status" value="1"/>
</dbReference>
<sequence length="221" mass="25001">MAEPRVSLRERKKQDTKRQVVHVANMMFREHGYDAVTLEQIADASVMSVRTILRYFNTKEALALAAEHDMLQAFRALLVDRDTDAVSCWRNFRNETLPLMDTPEMRTRMRAIFDTPPLLAEFLRIGEGYQESLTAAIAEDWGEDPSLEASVFASVLVSSTSAAFRRWFVSEESFDLVALQDIVDRVCAAFGKGKVAVPRRAVRRSGATKVTRTRKGPSSRR</sequence>
<evidence type="ECO:0000259" key="6">
    <source>
        <dbReference type="PROSITE" id="PS50977"/>
    </source>
</evidence>
<dbReference type="InterPro" id="IPR009057">
    <property type="entry name" value="Homeodomain-like_sf"/>
</dbReference>
<dbReference type="AlphaFoldDB" id="A0A1Q4HN71"/>
<dbReference type="GO" id="GO:0000976">
    <property type="term" value="F:transcription cis-regulatory region binding"/>
    <property type="evidence" value="ECO:0007669"/>
    <property type="project" value="TreeGrafter"/>
</dbReference>
<dbReference type="InterPro" id="IPR041347">
    <property type="entry name" value="MftR_C"/>
</dbReference>
<keyword evidence="2 4" id="KW-0238">DNA-binding</keyword>
<gene>
    <name evidence="7" type="ORF">BRW65_24175</name>
</gene>
<dbReference type="Gene3D" id="1.10.357.10">
    <property type="entry name" value="Tetracycline Repressor, domain 2"/>
    <property type="match status" value="1"/>
</dbReference>
<evidence type="ECO:0000313" key="8">
    <source>
        <dbReference type="Proteomes" id="UP000186438"/>
    </source>
</evidence>
<evidence type="ECO:0000256" key="5">
    <source>
        <dbReference type="SAM" id="MobiDB-lite"/>
    </source>
</evidence>